<feature type="region of interest" description="Disordered" evidence="1">
    <location>
        <begin position="85"/>
        <end position="142"/>
    </location>
</feature>
<evidence type="ECO:0000313" key="3">
    <source>
        <dbReference type="EMBL" id="GFE12789.1"/>
    </source>
</evidence>
<feature type="region of interest" description="Disordered" evidence="1">
    <location>
        <begin position="1"/>
        <end position="58"/>
    </location>
</feature>
<evidence type="ECO:0000313" key="4">
    <source>
        <dbReference type="Proteomes" id="UP000430079"/>
    </source>
</evidence>
<dbReference type="Proteomes" id="UP000430079">
    <property type="component" value="Unassembled WGS sequence"/>
</dbReference>
<proteinExistence type="predicted"/>
<dbReference type="AlphaFoldDB" id="A0A640SN22"/>
<name>A0A640SN22_9ACTN</name>
<sequence length="294" mass="30221">MTHQPRQTPPSGYGAPLPSYPGAPVAPQNGPTPPTGLPGQGGGPGFTPPPPPPPPRRTGLILTVVLVAVVLLAGGGYLAWSQLGGGDDTEARQGQRQSQGGEQNQEQGQGQSQEQGQSQGKSEGESNSKGLATPKVVKSGPAELRYDAKATAQMYPPEKRKPALYPELKGLTQTDSVYLAQNQPSVTLGVHTGAGVVSDPAQRVKAAFGPNKMAVAPKDFDLQDPEAKGAVLRCGVADGGGDYIPLCVWADSTSVGDVTGLDGATSRSLKKIDLKTLAQQTSDLRKAMQGGSAG</sequence>
<feature type="compositionally biased region" description="Polar residues" evidence="1">
    <location>
        <begin position="1"/>
        <end position="10"/>
    </location>
</feature>
<dbReference type="EMBL" id="BLIO01000001">
    <property type="protein sequence ID" value="GFE12789.1"/>
    <property type="molecule type" value="Genomic_DNA"/>
</dbReference>
<protein>
    <submittedName>
        <fullName evidence="3">Uncharacterized protein</fullName>
    </submittedName>
</protein>
<feature type="compositionally biased region" description="Pro residues" evidence="1">
    <location>
        <begin position="46"/>
        <end position="56"/>
    </location>
</feature>
<keyword evidence="2" id="KW-0812">Transmembrane</keyword>
<reference evidence="3 4" key="1">
    <citation type="submission" date="2019-12" db="EMBL/GenBank/DDBJ databases">
        <title>Whole genome shotgun sequence of Streptomyces hygroscopicus subsp. glebosus NBRC 13786.</title>
        <authorList>
            <person name="Ichikawa N."/>
            <person name="Kimura A."/>
            <person name="Kitahashi Y."/>
            <person name="Komaki H."/>
            <person name="Tamura T."/>
        </authorList>
    </citation>
    <scope>NUCLEOTIDE SEQUENCE [LARGE SCALE GENOMIC DNA]</scope>
    <source>
        <strain evidence="3 4">NBRC 13786</strain>
    </source>
</reference>
<keyword evidence="4" id="KW-1185">Reference proteome</keyword>
<dbReference type="RefSeq" id="WP_190146228.1">
    <property type="nucleotide sequence ID" value="NZ_BLIO01000001.1"/>
</dbReference>
<keyword evidence="2" id="KW-0472">Membrane</keyword>
<feature type="transmembrane region" description="Helical" evidence="2">
    <location>
        <begin position="60"/>
        <end position="80"/>
    </location>
</feature>
<gene>
    <name evidence="3" type="ORF">Sgleb_08360</name>
</gene>
<feature type="compositionally biased region" description="Low complexity" evidence="1">
    <location>
        <begin position="92"/>
        <end position="130"/>
    </location>
</feature>
<keyword evidence="2" id="KW-1133">Transmembrane helix</keyword>
<accession>A0A640SN22</accession>
<evidence type="ECO:0000256" key="2">
    <source>
        <dbReference type="SAM" id="Phobius"/>
    </source>
</evidence>
<evidence type="ECO:0000256" key="1">
    <source>
        <dbReference type="SAM" id="MobiDB-lite"/>
    </source>
</evidence>
<organism evidence="3 4">
    <name type="scientific">Streptomyces glebosus</name>
    <dbReference type="NCBI Taxonomy" id="249580"/>
    <lineage>
        <taxon>Bacteria</taxon>
        <taxon>Bacillati</taxon>
        <taxon>Actinomycetota</taxon>
        <taxon>Actinomycetes</taxon>
        <taxon>Kitasatosporales</taxon>
        <taxon>Streptomycetaceae</taxon>
        <taxon>Streptomyces</taxon>
    </lineage>
</organism>
<comment type="caution">
    <text evidence="3">The sequence shown here is derived from an EMBL/GenBank/DDBJ whole genome shotgun (WGS) entry which is preliminary data.</text>
</comment>